<accession>A0ABD3N329</accession>
<keyword evidence="2" id="KW-0732">Signal</keyword>
<dbReference type="Proteomes" id="UP001530315">
    <property type="component" value="Unassembled WGS sequence"/>
</dbReference>
<feature type="signal peptide" evidence="2">
    <location>
        <begin position="1"/>
        <end position="25"/>
    </location>
</feature>
<sequence length="293" mass="31857">MAPPPPLALVLPLLLLLLAATRLAALRVASPTGATMIDVVGTARRGGRVVGHYVDAVGATRTSSSSSSSSLLSSLEPPRGNNDRPPPRRRLVKASFPSSIGARCVCDIGWVKSCGGGGRRKNKRRTRLDEISAGGRRGENKKKGYASVIDGDFSFGGGGTTTTDDDDDDGILDVEIRPARRRDAVEAGLDYWMDESDLKRERQRRIAVRDRRRRMSITTRTTTRTTTTTTTTGRTGEEDGVGGMPMYRLREEVVAPYKQNWIGLLSIFIVALSAIVTKFPELLQIPIIPIPDL</sequence>
<evidence type="ECO:0000313" key="4">
    <source>
        <dbReference type="Proteomes" id="UP001530315"/>
    </source>
</evidence>
<feature type="region of interest" description="Disordered" evidence="1">
    <location>
        <begin position="60"/>
        <end position="90"/>
    </location>
</feature>
<comment type="caution">
    <text evidence="3">The sequence shown here is derived from an EMBL/GenBank/DDBJ whole genome shotgun (WGS) entry which is preliminary data.</text>
</comment>
<proteinExistence type="predicted"/>
<evidence type="ECO:0000256" key="1">
    <source>
        <dbReference type="SAM" id="MobiDB-lite"/>
    </source>
</evidence>
<feature type="compositionally biased region" description="Low complexity" evidence="1">
    <location>
        <begin position="63"/>
        <end position="80"/>
    </location>
</feature>
<feature type="chain" id="PRO_5044895503" evidence="2">
    <location>
        <begin position="26"/>
        <end position="293"/>
    </location>
</feature>
<evidence type="ECO:0000256" key="2">
    <source>
        <dbReference type="SAM" id="SignalP"/>
    </source>
</evidence>
<feature type="region of interest" description="Disordered" evidence="1">
    <location>
        <begin position="115"/>
        <end position="143"/>
    </location>
</feature>
<keyword evidence="4" id="KW-1185">Reference proteome</keyword>
<dbReference type="EMBL" id="JALLAZ020001628">
    <property type="protein sequence ID" value="KAL3770473.1"/>
    <property type="molecule type" value="Genomic_DNA"/>
</dbReference>
<feature type="region of interest" description="Disordered" evidence="1">
    <location>
        <begin position="222"/>
        <end position="243"/>
    </location>
</feature>
<feature type="compositionally biased region" description="Low complexity" evidence="1">
    <location>
        <begin position="222"/>
        <end position="234"/>
    </location>
</feature>
<name>A0ABD3N329_9STRA</name>
<organism evidence="3 4">
    <name type="scientific">Stephanodiscus triporus</name>
    <dbReference type="NCBI Taxonomy" id="2934178"/>
    <lineage>
        <taxon>Eukaryota</taxon>
        <taxon>Sar</taxon>
        <taxon>Stramenopiles</taxon>
        <taxon>Ochrophyta</taxon>
        <taxon>Bacillariophyta</taxon>
        <taxon>Coscinodiscophyceae</taxon>
        <taxon>Thalassiosirophycidae</taxon>
        <taxon>Stephanodiscales</taxon>
        <taxon>Stephanodiscaceae</taxon>
        <taxon>Stephanodiscus</taxon>
    </lineage>
</organism>
<reference evidence="3 4" key="1">
    <citation type="submission" date="2024-10" db="EMBL/GenBank/DDBJ databases">
        <title>Updated reference genomes for cyclostephanoid diatoms.</title>
        <authorList>
            <person name="Roberts W.R."/>
            <person name="Alverson A.J."/>
        </authorList>
    </citation>
    <scope>NUCLEOTIDE SEQUENCE [LARGE SCALE GENOMIC DNA]</scope>
    <source>
        <strain evidence="3 4">AJA276-08</strain>
    </source>
</reference>
<dbReference type="AlphaFoldDB" id="A0ABD3N329"/>
<gene>
    <name evidence="3" type="ORF">ACHAW5_006652</name>
</gene>
<protein>
    <submittedName>
        <fullName evidence="3">Uncharacterized protein</fullName>
    </submittedName>
</protein>
<evidence type="ECO:0000313" key="3">
    <source>
        <dbReference type="EMBL" id="KAL3770473.1"/>
    </source>
</evidence>